<keyword evidence="3" id="KW-1185">Reference proteome</keyword>
<dbReference type="OrthoDB" id="1493032at2"/>
<dbReference type="AlphaFoldDB" id="A0A1M5F4N9"/>
<dbReference type="InterPro" id="IPR057695">
    <property type="entry name" value="DUF7935"/>
</dbReference>
<keyword evidence="1" id="KW-1133">Transmembrane helix</keyword>
<gene>
    <name evidence="2" type="ORF">SAMN05444483_10323</name>
</gene>
<name>A0A1M5F4N9_SALEC</name>
<accession>A0A1M5F4N9</accession>
<organism evidence="2 3">
    <name type="scientific">Salegentibacter echinorum</name>
    <dbReference type="NCBI Taxonomy" id="1073325"/>
    <lineage>
        <taxon>Bacteria</taxon>
        <taxon>Pseudomonadati</taxon>
        <taxon>Bacteroidota</taxon>
        <taxon>Flavobacteriia</taxon>
        <taxon>Flavobacteriales</taxon>
        <taxon>Flavobacteriaceae</taxon>
        <taxon>Salegentibacter</taxon>
    </lineage>
</organism>
<proteinExistence type="predicted"/>
<keyword evidence="1" id="KW-0812">Transmembrane</keyword>
<dbReference type="RefSeq" id="WP_072877803.1">
    <property type="nucleotide sequence ID" value="NZ_FQVT01000003.1"/>
</dbReference>
<keyword evidence="1" id="KW-0472">Membrane</keyword>
<evidence type="ECO:0000313" key="3">
    <source>
        <dbReference type="Proteomes" id="UP000183945"/>
    </source>
</evidence>
<dbReference type="EMBL" id="FQVT01000003">
    <property type="protein sequence ID" value="SHF86425.1"/>
    <property type="molecule type" value="Genomic_DNA"/>
</dbReference>
<evidence type="ECO:0000256" key="1">
    <source>
        <dbReference type="SAM" id="Phobius"/>
    </source>
</evidence>
<reference evidence="3" key="1">
    <citation type="submission" date="2016-11" db="EMBL/GenBank/DDBJ databases">
        <authorList>
            <person name="Varghese N."/>
            <person name="Submissions S."/>
        </authorList>
    </citation>
    <scope>NUCLEOTIDE SEQUENCE [LARGE SCALE GENOMIC DNA]</scope>
    <source>
        <strain evidence="3">DSM 24579</strain>
    </source>
</reference>
<sequence>MNQIELSQILLAVLPALIVGGVAFYFFRSFHKNEEARRRFLLHKENQNTALPLKLQAYERLTLFLERISPGKLLFRIKPNSEDKEAYERALIYAIEQEFEHNLAQQIYLSPESWNYIKTSKNATIALIRKTNQQEEIDTADKLREVILKKLVEKESPTDVAIAYLKTEVKQFI</sequence>
<dbReference type="Proteomes" id="UP000183945">
    <property type="component" value="Unassembled WGS sequence"/>
</dbReference>
<feature type="transmembrane region" description="Helical" evidence="1">
    <location>
        <begin position="6"/>
        <end position="27"/>
    </location>
</feature>
<evidence type="ECO:0000313" key="2">
    <source>
        <dbReference type="EMBL" id="SHF86425.1"/>
    </source>
</evidence>
<dbReference type="STRING" id="1073325.SAMN05444483_10323"/>
<protein>
    <submittedName>
        <fullName evidence="2">Uncharacterized protein</fullName>
    </submittedName>
</protein>
<dbReference type="Pfam" id="PF25589">
    <property type="entry name" value="DUF7935"/>
    <property type="match status" value="1"/>
</dbReference>